<feature type="region of interest" description="Disordered" evidence="1">
    <location>
        <begin position="43"/>
        <end position="112"/>
    </location>
</feature>
<comment type="caution">
    <text evidence="2">The sequence shown here is derived from an EMBL/GenBank/DDBJ whole genome shotgun (WGS) entry which is preliminary data.</text>
</comment>
<sequence length="112" mass="12346">MEDRCDLGEGLVSIPRSDSKIVGEKKVSAEFDTQKQVEGLEEFLNQSKSGPQQSPEKTMDGSLSIPRSARRTSTRRKPIQVESESSQPLTQSRPAMDQEKTDVPKTLAAPNT</sequence>
<dbReference type="Proteomes" id="UP000250321">
    <property type="component" value="Unassembled WGS sequence"/>
</dbReference>
<feature type="compositionally biased region" description="Basic residues" evidence="1">
    <location>
        <begin position="68"/>
        <end position="78"/>
    </location>
</feature>
<organism evidence="2 3">
    <name type="scientific">Prunus yedoensis var. nudiflora</name>
    <dbReference type="NCBI Taxonomy" id="2094558"/>
    <lineage>
        <taxon>Eukaryota</taxon>
        <taxon>Viridiplantae</taxon>
        <taxon>Streptophyta</taxon>
        <taxon>Embryophyta</taxon>
        <taxon>Tracheophyta</taxon>
        <taxon>Spermatophyta</taxon>
        <taxon>Magnoliopsida</taxon>
        <taxon>eudicotyledons</taxon>
        <taxon>Gunneridae</taxon>
        <taxon>Pentapetalae</taxon>
        <taxon>rosids</taxon>
        <taxon>fabids</taxon>
        <taxon>Rosales</taxon>
        <taxon>Rosaceae</taxon>
        <taxon>Amygdaloideae</taxon>
        <taxon>Amygdaleae</taxon>
        <taxon>Prunus</taxon>
    </lineage>
</organism>
<proteinExistence type="predicted"/>
<evidence type="ECO:0000256" key="1">
    <source>
        <dbReference type="SAM" id="MobiDB-lite"/>
    </source>
</evidence>
<feature type="compositionally biased region" description="Polar residues" evidence="1">
    <location>
        <begin position="82"/>
        <end position="93"/>
    </location>
</feature>
<evidence type="ECO:0000313" key="2">
    <source>
        <dbReference type="EMBL" id="PQQ13912.1"/>
    </source>
</evidence>
<evidence type="ECO:0000313" key="3">
    <source>
        <dbReference type="Proteomes" id="UP000250321"/>
    </source>
</evidence>
<reference evidence="2 3" key="1">
    <citation type="submission" date="2018-02" db="EMBL/GenBank/DDBJ databases">
        <title>Draft genome of wild Prunus yedoensis var. nudiflora.</title>
        <authorList>
            <person name="Baek S."/>
            <person name="Kim J.-H."/>
            <person name="Choi K."/>
            <person name="Kim G.-B."/>
            <person name="Cho A."/>
            <person name="Jang H."/>
            <person name="Shin C.-H."/>
            <person name="Yu H.-J."/>
            <person name="Mun J.-H."/>
        </authorList>
    </citation>
    <scope>NUCLEOTIDE SEQUENCE [LARGE SCALE GENOMIC DNA]</scope>
    <source>
        <strain evidence="3">cv. Jeju island</strain>
        <tissue evidence="2">Leaf</tissue>
    </source>
</reference>
<dbReference type="OrthoDB" id="1916794at2759"/>
<dbReference type="EMBL" id="PJQY01000282">
    <property type="protein sequence ID" value="PQQ13912.1"/>
    <property type="molecule type" value="Genomic_DNA"/>
</dbReference>
<keyword evidence="3" id="KW-1185">Reference proteome</keyword>
<protein>
    <submittedName>
        <fullName evidence="2">Muscle M-line assembly protein unc-89</fullName>
    </submittedName>
</protein>
<accession>A0A314YYK4</accession>
<name>A0A314YYK4_PRUYE</name>
<gene>
    <name evidence="2" type="ORF">Pyn_06416</name>
</gene>
<feature type="compositionally biased region" description="Polar residues" evidence="1">
    <location>
        <begin position="44"/>
        <end position="56"/>
    </location>
</feature>
<dbReference type="AlphaFoldDB" id="A0A314YYK4"/>